<organism evidence="3 4">
    <name type="scientific">Magnetospirillum sulfuroxidans</name>
    <dbReference type="NCBI Taxonomy" id="611300"/>
    <lineage>
        <taxon>Bacteria</taxon>
        <taxon>Pseudomonadati</taxon>
        <taxon>Pseudomonadota</taxon>
        <taxon>Alphaproteobacteria</taxon>
        <taxon>Rhodospirillales</taxon>
        <taxon>Rhodospirillaceae</taxon>
        <taxon>Magnetospirillum</taxon>
    </lineage>
</organism>
<accession>A0ABS5IE48</accession>
<evidence type="ECO:0000313" key="4">
    <source>
        <dbReference type="Proteomes" id="UP000680714"/>
    </source>
</evidence>
<dbReference type="Proteomes" id="UP000680714">
    <property type="component" value="Unassembled WGS sequence"/>
</dbReference>
<dbReference type="EMBL" id="JAGTUF010000012">
    <property type="protein sequence ID" value="MBR9972619.1"/>
    <property type="molecule type" value="Genomic_DNA"/>
</dbReference>
<keyword evidence="1" id="KW-0812">Transmembrane</keyword>
<dbReference type="InterPro" id="IPR053195">
    <property type="entry name" value="Bax-like"/>
</dbReference>
<evidence type="ECO:0000313" key="3">
    <source>
        <dbReference type="EMBL" id="MBR9972619.1"/>
    </source>
</evidence>
<name>A0ABS5IE48_9PROT</name>
<dbReference type="InterPro" id="IPR002901">
    <property type="entry name" value="MGlyc_endo_b_GlcNAc-like_dom"/>
</dbReference>
<protein>
    <submittedName>
        <fullName evidence="3">Glucosaminidase domain-containing protein</fullName>
    </submittedName>
</protein>
<dbReference type="Pfam" id="PF01832">
    <property type="entry name" value="Glucosaminidase"/>
    <property type="match status" value="1"/>
</dbReference>
<reference evidence="3 4" key="1">
    <citation type="submission" date="2021-04" db="EMBL/GenBank/DDBJ databases">
        <title>Magnetospirillum sulfuroxidans sp. nov., a facultative chemolithoautotrophic sulfur-oxidizing alphaproteobacterium isolated from freshwater sediment and proposals for Paramagetospirillum gen. nov., and Magnetospirillaceae fam. nov.</title>
        <authorList>
            <person name="Koziaeva V."/>
            <person name="Geelhoed J.S."/>
            <person name="Sorokin D.Y."/>
            <person name="Grouzdev D.S."/>
        </authorList>
    </citation>
    <scope>NUCLEOTIDE SEQUENCE [LARGE SCALE GENOMIC DNA]</scope>
    <source>
        <strain evidence="3 4">J10</strain>
    </source>
</reference>
<feature type="domain" description="Mannosyl-glycoprotein endo-beta-N-acetylglucosamidase-like" evidence="2">
    <location>
        <begin position="167"/>
        <end position="243"/>
    </location>
</feature>
<dbReference type="RefSeq" id="WP_211549556.1">
    <property type="nucleotide sequence ID" value="NZ_JAGTUF010000012.1"/>
</dbReference>
<proteinExistence type="predicted"/>
<sequence length="302" mass="33050">MTETRAKSSVLTLLPPLLAVAGLYALVMLGIESPLWRWLLRDEPVGLETSLSANEMSQAESLDAALTRMNYRLDRIAAGQTVPPLFLPSLPEDLDQIAEIATKKQVFLRLMLPLILVVNEEIAEDRARLEIMAANRARRDESWLAEVAERYQSPSAEPAALLRRVDVVPPSLALAQAAEESGWGTSRFVRQGNNLFGQIAATGLIPEDDSSGPAMASFDSLHAAVRAYVQNLNAHPAYDNLRRIRAQIRARGGFPDGHSLAGALGAYSERGQAYIDGIRALIRHNGLLRFDHAKLGRQGILS</sequence>
<evidence type="ECO:0000256" key="1">
    <source>
        <dbReference type="SAM" id="Phobius"/>
    </source>
</evidence>
<dbReference type="PANTHER" id="PTHR40572:SF1">
    <property type="entry name" value="PROTEIN BAX"/>
    <property type="match status" value="1"/>
</dbReference>
<gene>
    <name evidence="3" type="ORF">KEC16_12915</name>
</gene>
<comment type="caution">
    <text evidence="3">The sequence shown here is derived from an EMBL/GenBank/DDBJ whole genome shotgun (WGS) entry which is preliminary data.</text>
</comment>
<evidence type="ECO:0000259" key="2">
    <source>
        <dbReference type="Pfam" id="PF01832"/>
    </source>
</evidence>
<feature type="transmembrane region" description="Helical" evidence="1">
    <location>
        <begin position="12"/>
        <end position="31"/>
    </location>
</feature>
<keyword evidence="4" id="KW-1185">Reference proteome</keyword>
<dbReference type="Gene3D" id="1.10.530.10">
    <property type="match status" value="1"/>
</dbReference>
<keyword evidence="1" id="KW-0472">Membrane</keyword>
<dbReference type="PANTHER" id="PTHR40572">
    <property type="entry name" value="PROTEIN BAX"/>
    <property type="match status" value="1"/>
</dbReference>
<keyword evidence="1" id="KW-1133">Transmembrane helix</keyword>